<sequence>MWKKKASDTINLMVLKDKTMEEMESWSKLNSPWVTEMYVFRRGIVAAMKHPEMIFDHFTRLYIISVGNKFLLMGNKLGLFINILRINVQFDLQTLIPYCNGNSSAKG</sequence>
<gene>
    <name evidence="1" type="ORF">CEXT_365351</name>
</gene>
<comment type="caution">
    <text evidence="1">The sequence shown here is derived from an EMBL/GenBank/DDBJ whole genome shotgun (WGS) entry which is preliminary data.</text>
</comment>
<accession>A0AAV4X3N8</accession>
<dbReference type="EMBL" id="BPLR01017255">
    <property type="protein sequence ID" value="GIY89757.1"/>
    <property type="molecule type" value="Genomic_DNA"/>
</dbReference>
<reference evidence="1 2" key="1">
    <citation type="submission" date="2021-06" db="EMBL/GenBank/DDBJ databases">
        <title>Caerostris extrusa draft genome.</title>
        <authorList>
            <person name="Kono N."/>
            <person name="Arakawa K."/>
        </authorList>
    </citation>
    <scope>NUCLEOTIDE SEQUENCE [LARGE SCALE GENOMIC DNA]</scope>
</reference>
<name>A0AAV4X3N8_CAEEX</name>
<evidence type="ECO:0000313" key="1">
    <source>
        <dbReference type="EMBL" id="GIY89757.1"/>
    </source>
</evidence>
<dbReference type="Proteomes" id="UP001054945">
    <property type="component" value="Unassembled WGS sequence"/>
</dbReference>
<organism evidence="1 2">
    <name type="scientific">Caerostris extrusa</name>
    <name type="common">Bark spider</name>
    <name type="synonym">Caerostris bankana</name>
    <dbReference type="NCBI Taxonomy" id="172846"/>
    <lineage>
        <taxon>Eukaryota</taxon>
        <taxon>Metazoa</taxon>
        <taxon>Ecdysozoa</taxon>
        <taxon>Arthropoda</taxon>
        <taxon>Chelicerata</taxon>
        <taxon>Arachnida</taxon>
        <taxon>Araneae</taxon>
        <taxon>Araneomorphae</taxon>
        <taxon>Entelegynae</taxon>
        <taxon>Araneoidea</taxon>
        <taxon>Araneidae</taxon>
        <taxon>Caerostris</taxon>
    </lineage>
</organism>
<protein>
    <submittedName>
        <fullName evidence="1">Uncharacterized protein</fullName>
    </submittedName>
</protein>
<evidence type="ECO:0000313" key="2">
    <source>
        <dbReference type="Proteomes" id="UP001054945"/>
    </source>
</evidence>
<keyword evidence="2" id="KW-1185">Reference proteome</keyword>
<proteinExistence type="predicted"/>
<dbReference type="AlphaFoldDB" id="A0AAV4X3N8"/>